<dbReference type="EMBL" id="JACNFK010000037">
    <property type="protein sequence ID" value="MBC8520279.1"/>
    <property type="molecule type" value="Genomic_DNA"/>
</dbReference>
<dbReference type="PANTHER" id="PTHR33713">
    <property type="entry name" value="ANTITOXIN YAFN-RELATED"/>
    <property type="match status" value="1"/>
</dbReference>
<protein>
    <recommendedName>
        <fullName evidence="2">Antitoxin</fullName>
    </recommendedName>
</protein>
<dbReference type="InterPro" id="IPR036165">
    <property type="entry name" value="YefM-like_sf"/>
</dbReference>
<comment type="caution">
    <text evidence="3">The sequence shown here is derived from an EMBL/GenBank/DDBJ whole genome shotgun (WGS) entry which is preliminary data.</text>
</comment>
<evidence type="ECO:0000313" key="4">
    <source>
        <dbReference type="Proteomes" id="UP000654401"/>
    </source>
</evidence>
<evidence type="ECO:0000256" key="1">
    <source>
        <dbReference type="ARBA" id="ARBA00009981"/>
    </source>
</evidence>
<comment type="similarity">
    <text evidence="1 2">Belongs to the phD/YefM antitoxin family.</text>
</comment>
<dbReference type="Proteomes" id="UP000654401">
    <property type="component" value="Unassembled WGS sequence"/>
</dbReference>
<accession>A0A8J6P4N8</accession>
<name>A0A8J6P4N8_9GAMM</name>
<comment type="function">
    <text evidence="2">Antitoxin component of a type II toxin-antitoxin (TA) system.</text>
</comment>
<dbReference type="InterPro" id="IPR051405">
    <property type="entry name" value="phD/YefM_antitoxin"/>
</dbReference>
<dbReference type="AlphaFoldDB" id="A0A8J6P4N8"/>
<dbReference type="NCBIfam" id="TIGR01552">
    <property type="entry name" value="phd_fam"/>
    <property type="match status" value="1"/>
</dbReference>
<reference evidence="3 4" key="1">
    <citation type="submission" date="2020-08" db="EMBL/GenBank/DDBJ databases">
        <title>Bridging the membrane lipid divide: bacteria of the FCB group superphylum have the potential to synthesize archaeal ether lipids.</title>
        <authorList>
            <person name="Villanueva L."/>
            <person name="Von Meijenfeldt F.A.B."/>
            <person name="Westbye A.B."/>
            <person name="Yadav S."/>
            <person name="Hopmans E.C."/>
            <person name="Dutilh B.E."/>
            <person name="Sinninghe Damste J.S."/>
        </authorList>
    </citation>
    <scope>NUCLEOTIDE SEQUENCE [LARGE SCALE GENOMIC DNA]</scope>
    <source>
        <strain evidence="3">NIOZ-UU100</strain>
    </source>
</reference>
<dbReference type="InterPro" id="IPR006442">
    <property type="entry name" value="Antitoxin_Phd/YefM"/>
</dbReference>
<sequence>MNTVLANTTASVTELKRDYANIIKSLDSEPVAILNHNKPEAYLVPAASYEMMIEYIEDLEDARVVRERGDGPFIEVDMDEL</sequence>
<evidence type="ECO:0000256" key="2">
    <source>
        <dbReference type="RuleBase" id="RU362080"/>
    </source>
</evidence>
<evidence type="ECO:0000313" key="3">
    <source>
        <dbReference type="EMBL" id="MBC8520279.1"/>
    </source>
</evidence>
<organism evidence="3 4">
    <name type="scientific">Candidatus Thiopontia autotrophica</name>
    <dbReference type="NCBI Taxonomy" id="2841688"/>
    <lineage>
        <taxon>Bacteria</taxon>
        <taxon>Pseudomonadati</taxon>
        <taxon>Pseudomonadota</taxon>
        <taxon>Gammaproteobacteria</taxon>
        <taxon>Candidatus Thiopontia</taxon>
    </lineage>
</organism>
<dbReference type="PANTHER" id="PTHR33713:SF10">
    <property type="entry name" value="ANTITOXIN YAFN"/>
    <property type="match status" value="1"/>
</dbReference>
<proteinExistence type="inferred from homology"/>
<dbReference type="SUPFAM" id="SSF143120">
    <property type="entry name" value="YefM-like"/>
    <property type="match status" value="1"/>
</dbReference>
<dbReference type="Pfam" id="PF02604">
    <property type="entry name" value="PhdYeFM_antitox"/>
    <property type="match status" value="1"/>
</dbReference>
<gene>
    <name evidence="3" type="ORF">H8D24_07740</name>
</gene>